<sequence>MTRVSLLGACGAVALALAGCGNQSDTSPVLRAMKGVATAMVKTGDAPPPAPITRADLAALKVPVIQGEMKSGNSTFYLVPIARQGAAETWGTSDDLTVTFRNGVLAETRGFGPDIMESTVPSLSQLQSGQGTHRRSYVYLDGGDQLRRFDYDCSIQNAGAETITVVGQQHSTRHVVENCTGKWASFTNEYWFESSGKLRKSKELLVPEWGYLDLSRVIDS</sequence>
<keyword evidence="3" id="KW-1185">Reference proteome</keyword>
<gene>
    <name evidence="2" type="ORF">GCM10011452_11990</name>
</gene>
<dbReference type="InterPro" id="IPR021308">
    <property type="entry name" value="GfcB"/>
</dbReference>
<dbReference type="PROSITE" id="PS51257">
    <property type="entry name" value="PROKAR_LIPOPROTEIN"/>
    <property type="match status" value="1"/>
</dbReference>
<dbReference type="AlphaFoldDB" id="A0A918IQK3"/>
<proteinExistence type="predicted"/>
<evidence type="ECO:0008006" key="4">
    <source>
        <dbReference type="Google" id="ProtNLM"/>
    </source>
</evidence>
<dbReference type="InterPro" id="IPR023373">
    <property type="entry name" value="YmcC_sf"/>
</dbReference>
<protein>
    <recommendedName>
        <fullName evidence="4">YjbF family lipoprotein</fullName>
    </recommendedName>
</protein>
<dbReference type="Pfam" id="PF11102">
    <property type="entry name" value="YjbF"/>
    <property type="match status" value="1"/>
</dbReference>
<feature type="chain" id="PRO_5038070286" description="YjbF family lipoprotein" evidence="1">
    <location>
        <begin position="19"/>
        <end position="220"/>
    </location>
</feature>
<reference evidence="2" key="2">
    <citation type="submission" date="2020-09" db="EMBL/GenBank/DDBJ databases">
        <authorList>
            <person name="Sun Q."/>
            <person name="Kim S."/>
        </authorList>
    </citation>
    <scope>NUCLEOTIDE SEQUENCE</scope>
    <source>
        <strain evidence="2">KCTC 23714</strain>
    </source>
</reference>
<keyword evidence="1" id="KW-0732">Signal</keyword>
<evidence type="ECO:0000313" key="3">
    <source>
        <dbReference type="Proteomes" id="UP000628984"/>
    </source>
</evidence>
<accession>A0A918IQK3</accession>
<dbReference type="EMBL" id="BMYQ01000002">
    <property type="protein sequence ID" value="GGW25704.1"/>
    <property type="molecule type" value="Genomic_DNA"/>
</dbReference>
<name>A0A918IQK3_9RHOB</name>
<reference evidence="2" key="1">
    <citation type="journal article" date="2014" name="Int. J. Syst. Evol. Microbiol.">
        <title>Complete genome sequence of Corynebacterium casei LMG S-19264T (=DSM 44701T), isolated from a smear-ripened cheese.</title>
        <authorList>
            <consortium name="US DOE Joint Genome Institute (JGI-PGF)"/>
            <person name="Walter F."/>
            <person name="Albersmeier A."/>
            <person name="Kalinowski J."/>
            <person name="Ruckert C."/>
        </authorList>
    </citation>
    <scope>NUCLEOTIDE SEQUENCE</scope>
    <source>
        <strain evidence="2">KCTC 23714</strain>
    </source>
</reference>
<dbReference type="Gene3D" id="2.40.360.10">
    <property type="entry name" value="YmcC-like"/>
    <property type="match status" value="1"/>
</dbReference>
<dbReference type="SUPFAM" id="SSF159270">
    <property type="entry name" value="YmcC-like"/>
    <property type="match status" value="1"/>
</dbReference>
<evidence type="ECO:0000313" key="2">
    <source>
        <dbReference type="EMBL" id="GGW25704.1"/>
    </source>
</evidence>
<evidence type="ECO:0000256" key="1">
    <source>
        <dbReference type="SAM" id="SignalP"/>
    </source>
</evidence>
<feature type="signal peptide" evidence="1">
    <location>
        <begin position="1"/>
        <end position="18"/>
    </location>
</feature>
<organism evidence="2 3">
    <name type="scientific">Gemmobacter lanyuensis</name>
    <dbReference type="NCBI Taxonomy" id="1054497"/>
    <lineage>
        <taxon>Bacteria</taxon>
        <taxon>Pseudomonadati</taxon>
        <taxon>Pseudomonadota</taxon>
        <taxon>Alphaproteobacteria</taxon>
        <taxon>Rhodobacterales</taxon>
        <taxon>Paracoccaceae</taxon>
        <taxon>Gemmobacter</taxon>
    </lineage>
</organism>
<dbReference type="Proteomes" id="UP000628984">
    <property type="component" value="Unassembled WGS sequence"/>
</dbReference>
<comment type="caution">
    <text evidence="2">The sequence shown here is derived from an EMBL/GenBank/DDBJ whole genome shotgun (WGS) entry which is preliminary data.</text>
</comment>
<dbReference type="RefSeq" id="WP_189632931.1">
    <property type="nucleotide sequence ID" value="NZ_BMYQ01000002.1"/>
</dbReference>